<geneLocation type="plastid" evidence="8"/>
<dbReference type="GO" id="GO:0042651">
    <property type="term" value="C:thylakoid membrane"/>
    <property type="evidence" value="ECO:0007669"/>
    <property type="project" value="UniProtKB-UniRule"/>
</dbReference>
<proteinExistence type="inferred from homology"/>
<keyword evidence="1 7" id="KW-0602">Photosynthesis</keyword>
<dbReference type="HAMAP" id="MF_00828">
    <property type="entry name" value="PSI_PsaM"/>
    <property type="match status" value="1"/>
</dbReference>
<keyword evidence="5 7" id="KW-0793">Thylakoid</keyword>
<evidence type="ECO:0000256" key="7">
    <source>
        <dbReference type="HAMAP-Rule" id="MF_00828"/>
    </source>
</evidence>
<accession>A0A8F0JXZ7</accession>
<dbReference type="AlphaFoldDB" id="A0A8F0JXZ7"/>
<comment type="similarity">
    <text evidence="7">Belongs to the PsaM family.</text>
</comment>
<reference evidence="8" key="1">
    <citation type="journal article" date="2021" name="Genome Biol. Evol.">
        <title>Genomic rearrangements and sequence evolution across brown algal organelles.</title>
        <authorList>
            <person name="Starko S."/>
            <person name="Bringloe T.T."/>
            <person name="Gomez M.S."/>
            <person name="Darby H."/>
            <person name="Graham S.W."/>
            <person name="Martone P.T."/>
        </authorList>
    </citation>
    <scope>NUCLEOTIDE SEQUENCE</scope>
</reference>
<dbReference type="InterPro" id="IPR010010">
    <property type="entry name" value="PSI_PsaM"/>
</dbReference>
<name>A0A8F0JXZ7_9PHAE</name>
<organism evidence="8">
    <name type="scientific">Protohalopteris sp</name>
    <dbReference type="NCBI Taxonomy" id="2843287"/>
    <lineage>
        <taxon>Eukaryota</taxon>
        <taxon>Sar</taxon>
        <taxon>Stramenopiles</taxon>
        <taxon>Ochrophyta</taxon>
        <taxon>PX clade</taxon>
        <taxon>Phaeophyceae</taxon>
        <taxon>Sphacelariales</taxon>
        <taxon>Stypocaulaceae</taxon>
        <taxon>Protohalopteris</taxon>
    </lineage>
</organism>
<keyword evidence="8" id="KW-0934">Plastid</keyword>
<dbReference type="GO" id="GO:0015979">
    <property type="term" value="P:photosynthesis"/>
    <property type="evidence" value="ECO:0007669"/>
    <property type="project" value="UniProtKB-UniRule"/>
</dbReference>
<evidence type="ECO:0000256" key="1">
    <source>
        <dbReference type="ARBA" id="ARBA00022531"/>
    </source>
</evidence>
<comment type="subcellular location">
    <subcellularLocation>
        <location evidence="7">Cellular thylakoid membrane</location>
        <topology evidence="7">Single-pass membrane protein</topology>
    </subcellularLocation>
</comment>
<protein>
    <recommendedName>
        <fullName evidence="7">Photosystem I reaction center subunit XII</fullName>
    </recommendedName>
    <alternativeName>
        <fullName evidence="7">PSI-M</fullName>
    </alternativeName>
</protein>
<evidence type="ECO:0000256" key="6">
    <source>
        <dbReference type="ARBA" id="ARBA00023136"/>
    </source>
</evidence>
<evidence type="ECO:0000313" key="8">
    <source>
        <dbReference type="EMBL" id="QWK41780.1"/>
    </source>
</evidence>
<sequence length="31" mass="3370">MLITNTEVLVALALAIIPALLAFRLAKTLYL</sequence>
<dbReference type="InterPro" id="IPR037279">
    <property type="entry name" value="PSI_PsaM_sf"/>
</dbReference>
<gene>
    <name evidence="7 8" type="primary">psaM</name>
</gene>
<dbReference type="SUPFAM" id="SSF81548">
    <property type="entry name" value="Subunit XII of photosystem I reaction centre, PsaM"/>
    <property type="match status" value="1"/>
</dbReference>
<evidence type="ECO:0000256" key="2">
    <source>
        <dbReference type="ARBA" id="ARBA00022692"/>
    </source>
</evidence>
<evidence type="ECO:0000256" key="3">
    <source>
        <dbReference type="ARBA" id="ARBA00022836"/>
    </source>
</evidence>
<dbReference type="Pfam" id="PF07465">
    <property type="entry name" value="PsaM"/>
    <property type="match status" value="1"/>
</dbReference>
<dbReference type="GO" id="GO:0009522">
    <property type="term" value="C:photosystem I"/>
    <property type="evidence" value="ECO:0007669"/>
    <property type="project" value="UniProtKB-KW"/>
</dbReference>
<keyword evidence="4 7" id="KW-1133">Transmembrane helix</keyword>
<evidence type="ECO:0000256" key="4">
    <source>
        <dbReference type="ARBA" id="ARBA00022989"/>
    </source>
</evidence>
<keyword evidence="2 7" id="KW-0812">Transmembrane</keyword>
<keyword evidence="3 7" id="KW-0603">Photosystem I</keyword>
<keyword evidence="6 7" id="KW-0472">Membrane</keyword>
<evidence type="ECO:0000256" key="5">
    <source>
        <dbReference type="ARBA" id="ARBA00023078"/>
    </source>
</evidence>
<dbReference type="NCBIfam" id="TIGR03053">
    <property type="entry name" value="PS_I_psaM"/>
    <property type="match status" value="1"/>
</dbReference>
<dbReference type="EMBL" id="MZ156028">
    <property type="protein sequence ID" value="QWK41780.1"/>
    <property type="molecule type" value="Genomic_DNA"/>
</dbReference>